<reference evidence="2" key="1">
    <citation type="submission" date="2023-01" db="EMBL/GenBank/DDBJ databases">
        <title>The diversity of Class Acidimicrobiia in South China Sea sediment environments and the proposal of Iamia marina sp. nov., a novel species of the genus Iamia.</title>
        <authorList>
            <person name="He Y."/>
            <person name="Tian X."/>
        </authorList>
    </citation>
    <scope>NUCLEOTIDE SEQUENCE</scope>
    <source>
        <strain evidence="2">DSM 19957</strain>
    </source>
</reference>
<protein>
    <submittedName>
        <fullName evidence="2">Uncharacterized protein</fullName>
    </submittedName>
</protein>
<feature type="region of interest" description="Disordered" evidence="1">
    <location>
        <begin position="204"/>
        <end position="239"/>
    </location>
</feature>
<evidence type="ECO:0000256" key="1">
    <source>
        <dbReference type="SAM" id="MobiDB-lite"/>
    </source>
</evidence>
<organism evidence="2 3">
    <name type="scientific">Iamia majanohamensis</name>
    <dbReference type="NCBI Taxonomy" id="467976"/>
    <lineage>
        <taxon>Bacteria</taxon>
        <taxon>Bacillati</taxon>
        <taxon>Actinomycetota</taxon>
        <taxon>Acidimicrobiia</taxon>
        <taxon>Acidimicrobiales</taxon>
        <taxon>Iamiaceae</taxon>
        <taxon>Iamia</taxon>
    </lineage>
</organism>
<accession>A0AAF0BSM8</accession>
<sequence>MPAPDLSAPTLVLETWDDPVVDALGYPARSTYVEQFWLSILGPSTTWLVRHVDAALEARPEGTTLELAATAEALGLGAGRGRHSPLVRALHRACQFGVARASAGPTLAVRRNLPPLTRHQVDRLPAGVRARHDAWRAVERDASTLDAQRRRARRVALALAELREDVPTTEQRLHRWKVHPVVAREAAVWAHRLVRARDPEVDLHPPVGPAAVPSAAPAPPPRTVPTALREEADLGGDAA</sequence>
<dbReference type="KEGG" id="ima:PO878_07495"/>
<keyword evidence="3" id="KW-1185">Reference proteome</keyword>
<dbReference type="Proteomes" id="UP001216390">
    <property type="component" value="Chromosome"/>
</dbReference>
<gene>
    <name evidence="2" type="ORF">PO878_07495</name>
</gene>
<dbReference type="RefSeq" id="WP_272738087.1">
    <property type="nucleotide sequence ID" value="NZ_CP116942.1"/>
</dbReference>
<dbReference type="EMBL" id="CP116942">
    <property type="protein sequence ID" value="WCO68571.1"/>
    <property type="molecule type" value="Genomic_DNA"/>
</dbReference>
<name>A0AAF0BSM8_9ACTN</name>
<evidence type="ECO:0000313" key="2">
    <source>
        <dbReference type="EMBL" id="WCO68571.1"/>
    </source>
</evidence>
<dbReference type="AlphaFoldDB" id="A0AAF0BSM8"/>
<proteinExistence type="predicted"/>
<evidence type="ECO:0000313" key="3">
    <source>
        <dbReference type="Proteomes" id="UP001216390"/>
    </source>
</evidence>